<protein>
    <submittedName>
        <fullName evidence="4">Class I SAM-dependent methyltransferase</fullName>
    </submittedName>
</protein>
<evidence type="ECO:0000256" key="1">
    <source>
        <dbReference type="ARBA" id="ARBA00022603"/>
    </source>
</evidence>
<dbReference type="Pfam" id="PF13489">
    <property type="entry name" value="Methyltransf_23"/>
    <property type="match status" value="1"/>
</dbReference>
<keyword evidence="3" id="KW-0949">S-adenosyl-L-methionine</keyword>
<evidence type="ECO:0000256" key="3">
    <source>
        <dbReference type="ARBA" id="ARBA00022691"/>
    </source>
</evidence>
<name>A0A3N6PZX7_9CYAN</name>
<dbReference type="Gene3D" id="3.40.50.150">
    <property type="entry name" value="Vaccinia Virus protein VP39"/>
    <property type="match status" value="1"/>
</dbReference>
<dbReference type="GO" id="GO:0008168">
    <property type="term" value="F:methyltransferase activity"/>
    <property type="evidence" value="ECO:0007669"/>
    <property type="project" value="UniProtKB-KW"/>
</dbReference>
<dbReference type="CDD" id="cd02440">
    <property type="entry name" value="AdoMet_MTases"/>
    <property type="match status" value="1"/>
</dbReference>
<dbReference type="OrthoDB" id="456131at2"/>
<dbReference type="GO" id="GO:0032259">
    <property type="term" value="P:methylation"/>
    <property type="evidence" value="ECO:0007669"/>
    <property type="project" value="UniProtKB-KW"/>
</dbReference>
<proteinExistence type="predicted"/>
<evidence type="ECO:0000256" key="2">
    <source>
        <dbReference type="ARBA" id="ARBA00022679"/>
    </source>
</evidence>
<dbReference type="PANTHER" id="PTHR43464:SF19">
    <property type="entry name" value="UBIQUINONE BIOSYNTHESIS O-METHYLTRANSFERASE, MITOCHONDRIAL"/>
    <property type="match status" value="1"/>
</dbReference>
<evidence type="ECO:0000313" key="4">
    <source>
        <dbReference type="EMBL" id="RQH50292.1"/>
    </source>
</evidence>
<dbReference type="EMBL" id="RCBY01000022">
    <property type="protein sequence ID" value="RQH50292.1"/>
    <property type="molecule type" value="Genomic_DNA"/>
</dbReference>
<dbReference type="PANTHER" id="PTHR43464">
    <property type="entry name" value="METHYLTRANSFERASE"/>
    <property type="match status" value="1"/>
</dbReference>
<comment type="caution">
    <text evidence="4">The sequence shown here is derived from an EMBL/GenBank/DDBJ whole genome shotgun (WGS) entry which is preliminary data.</text>
</comment>
<organism evidence="4 5">
    <name type="scientific">Okeania hirsuta</name>
    <dbReference type="NCBI Taxonomy" id="1458930"/>
    <lineage>
        <taxon>Bacteria</taxon>
        <taxon>Bacillati</taxon>
        <taxon>Cyanobacteriota</taxon>
        <taxon>Cyanophyceae</taxon>
        <taxon>Oscillatoriophycideae</taxon>
        <taxon>Oscillatoriales</taxon>
        <taxon>Microcoleaceae</taxon>
        <taxon>Okeania</taxon>
    </lineage>
</organism>
<keyword evidence="5" id="KW-1185">Reference proteome</keyword>
<keyword evidence="2 4" id="KW-0808">Transferase</keyword>
<accession>A0A3N6PZX7</accession>
<reference evidence="4 5" key="1">
    <citation type="journal article" date="2018" name="ACS Chem. Biol.">
        <title>Ketoreductase domain dysfunction expands chemodiversity: malyngamide biosynthesis in the cyanobacterium Okeania hirsuta.</title>
        <authorList>
            <person name="Moss N.A."/>
            <person name="Leao T."/>
            <person name="Rankin M."/>
            <person name="McCullough T.M."/>
            <person name="Qu P."/>
            <person name="Korobeynikov A."/>
            <person name="Smith J.L."/>
            <person name="Gerwick L."/>
            <person name="Gerwick W.H."/>
        </authorList>
    </citation>
    <scope>NUCLEOTIDE SEQUENCE [LARGE SCALE GENOMIC DNA]</scope>
    <source>
        <strain evidence="4 5">PAB10Feb10-1</strain>
    </source>
</reference>
<sequence>MINHQERYDKWASTYNVDVKNRNYYAPSYIVEYLMEVVNQQVIDYSNKSELKVLDAGCGTGLLGVKLRKEGFSYIDGVDFSHEMVKLAYETGAYQYLMGWCDLNKKPPFFFHHQYDLTICCGVFSFDLVKPTALRWLMEVTKPGGIILMSTRLVFCETYNFEGYYKELEQLGELKLIDCRMNKPYLGEESNAHYWVFAIPESKK</sequence>
<gene>
    <name evidence="4" type="ORF">D5R40_06205</name>
</gene>
<dbReference type="SUPFAM" id="SSF53335">
    <property type="entry name" value="S-adenosyl-L-methionine-dependent methyltransferases"/>
    <property type="match status" value="1"/>
</dbReference>
<dbReference type="Proteomes" id="UP000269154">
    <property type="component" value="Unassembled WGS sequence"/>
</dbReference>
<dbReference type="AlphaFoldDB" id="A0A3N6PZX7"/>
<keyword evidence="1 4" id="KW-0489">Methyltransferase</keyword>
<dbReference type="InterPro" id="IPR029063">
    <property type="entry name" value="SAM-dependent_MTases_sf"/>
</dbReference>
<evidence type="ECO:0000313" key="5">
    <source>
        <dbReference type="Proteomes" id="UP000269154"/>
    </source>
</evidence>
<dbReference type="RefSeq" id="WP_124154366.1">
    <property type="nucleotide sequence ID" value="NZ_CAWOLW010000135.1"/>
</dbReference>